<reference evidence="1 2" key="1">
    <citation type="submission" date="2016-12" db="EMBL/GenBank/DDBJ databases">
        <title>The genomes of Aspergillus section Nigri reveals drivers in fungal speciation.</title>
        <authorList>
            <consortium name="DOE Joint Genome Institute"/>
            <person name="Vesth T.C."/>
            <person name="Nybo J."/>
            <person name="Theobald S."/>
            <person name="Brandl J."/>
            <person name="Frisvad J.C."/>
            <person name="Nielsen K.F."/>
            <person name="Lyhne E.K."/>
            <person name="Kogle M.E."/>
            <person name="Kuo A."/>
            <person name="Riley R."/>
            <person name="Clum A."/>
            <person name="Nolan M."/>
            <person name="Lipzen A."/>
            <person name="Salamov A."/>
            <person name="Henrissat B."/>
            <person name="Wiebenga A."/>
            <person name="De Vries R.P."/>
            <person name="Grigoriev I.V."/>
            <person name="Mortensen U.H."/>
            <person name="Andersen M.R."/>
            <person name="Baker S.E."/>
        </authorList>
    </citation>
    <scope>NUCLEOTIDE SEQUENCE [LARGE SCALE GENOMIC DNA]</scope>
    <source>
        <strain evidence="1 2">CBS 117.55</strain>
    </source>
</reference>
<dbReference type="OrthoDB" id="40579at2759"/>
<sequence length="106" mass="12229">MATFPQTGLICRSFFTDLQLIRSQGGEKFRTKTPFKRQLEHGQPEDERCVRVPHPDVAVEYQARQRDVLAGRTGMMEVGEEGRRGEIDDGWAEDFDYEKYGIEVAF</sequence>
<proteinExistence type="predicted"/>
<dbReference type="GeneID" id="37067816"/>
<dbReference type="STRING" id="1448321.A0A317UXQ1"/>
<evidence type="ECO:0000313" key="2">
    <source>
        <dbReference type="Proteomes" id="UP000247233"/>
    </source>
</evidence>
<gene>
    <name evidence="1" type="ORF">BO70DRAFT_383319</name>
</gene>
<keyword evidence="2" id="KW-1185">Reference proteome</keyword>
<organism evidence="1 2">
    <name type="scientific">Aspergillus heteromorphus CBS 117.55</name>
    <dbReference type="NCBI Taxonomy" id="1448321"/>
    <lineage>
        <taxon>Eukaryota</taxon>
        <taxon>Fungi</taxon>
        <taxon>Dikarya</taxon>
        <taxon>Ascomycota</taxon>
        <taxon>Pezizomycotina</taxon>
        <taxon>Eurotiomycetes</taxon>
        <taxon>Eurotiomycetidae</taxon>
        <taxon>Eurotiales</taxon>
        <taxon>Aspergillaceae</taxon>
        <taxon>Aspergillus</taxon>
        <taxon>Aspergillus subgen. Circumdati</taxon>
    </lineage>
</organism>
<name>A0A317UXQ1_9EURO</name>
<dbReference type="RefSeq" id="XP_025394466.1">
    <property type="nucleotide sequence ID" value="XM_025545579.1"/>
</dbReference>
<comment type="caution">
    <text evidence="1">The sequence shown here is derived from an EMBL/GenBank/DDBJ whole genome shotgun (WGS) entry which is preliminary data.</text>
</comment>
<accession>A0A317UXQ1</accession>
<dbReference type="VEuPathDB" id="FungiDB:BO70DRAFT_383319"/>
<dbReference type="EMBL" id="MSFL01000052">
    <property type="protein sequence ID" value="PWY65297.1"/>
    <property type="molecule type" value="Genomic_DNA"/>
</dbReference>
<dbReference type="Proteomes" id="UP000247233">
    <property type="component" value="Unassembled WGS sequence"/>
</dbReference>
<evidence type="ECO:0000313" key="1">
    <source>
        <dbReference type="EMBL" id="PWY65297.1"/>
    </source>
</evidence>
<protein>
    <submittedName>
        <fullName evidence="1">Uncharacterized protein</fullName>
    </submittedName>
</protein>
<dbReference type="AlphaFoldDB" id="A0A317UXQ1"/>